<organism evidence="4 5">
    <name type="scientific">Vibrio caribbeanicus ATCC BAA-2122</name>
    <dbReference type="NCBI Taxonomy" id="796620"/>
    <lineage>
        <taxon>Bacteria</taxon>
        <taxon>Pseudomonadati</taxon>
        <taxon>Pseudomonadota</taxon>
        <taxon>Gammaproteobacteria</taxon>
        <taxon>Vibrionales</taxon>
        <taxon>Vibrionaceae</taxon>
        <taxon>Vibrio</taxon>
    </lineage>
</organism>
<dbReference type="InterPro" id="IPR001789">
    <property type="entry name" value="Sig_transdc_resp-reg_receiver"/>
</dbReference>
<dbReference type="PANTHER" id="PTHR33525:SF5">
    <property type="entry name" value="TWO COMPONENT SIGNAL TRANSDUCTION SYSTEM RESPONSE REGULATOR"/>
    <property type="match status" value="1"/>
</dbReference>
<dbReference type="PROSITE" id="PS51833">
    <property type="entry name" value="HDOD"/>
    <property type="match status" value="1"/>
</dbReference>
<evidence type="ECO:0000259" key="2">
    <source>
        <dbReference type="PROSITE" id="PS50110"/>
    </source>
</evidence>
<reference evidence="4 5" key="1">
    <citation type="journal article" date="2012" name="Int. J. Syst. Evol. Microbiol.">
        <title>Vibrio caribbeanicus sp. nov., isolated from the marine sponge Scleritoderma cyanea.</title>
        <authorList>
            <person name="Hoffmann M."/>
            <person name="Monday S.R."/>
            <person name="Allard M.W."/>
            <person name="Strain E.A."/>
            <person name="Whittaker P."/>
            <person name="Naum M."/>
            <person name="McCarthy P.J."/>
            <person name="Lopez J.V."/>
            <person name="Fischer M."/>
            <person name="Brown E.W."/>
        </authorList>
    </citation>
    <scope>NUCLEOTIDE SEQUENCE [LARGE SCALE GENOMIC DNA]</scope>
    <source>
        <strain evidence="4 5">ATCC BAA-2122</strain>
    </source>
</reference>
<dbReference type="SUPFAM" id="SSF52172">
    <property type="entry name" value="CheY-like"/>
    <property type="match status" value="1"/>
</dbReference>
<protein>
    <submittedName>
        <fullName evidence="4">Response regulator</fullName>
    </submittedName>
</protein>
<feature type="domain" description="HDOD" evidence="3">
    <location>
        <begin position="145"/>
        <end position="330"/>
    </location>
</feature>
<keyword evidence="1" id="KW-0597">Phosphoprotein</keyword>
<evidence type="ECO:0000256" key="1">
    <source>
        <dbReference type="PROSITE-ProRule" id="PRU00169"/>
    </source>
</evidence>
<dbReference type="PIRSF" id="PIRSF036883">
    <property type="entry name" value="RR_HD-GYP_mod"/>
    <property type="match status" value="1"/>
</dbReference>
<accession>E3BI39</accession>
<dbReference type="SMART" id="SM00448">
    <property type="entry name" value="REC"/>
    <property type="match status" value="1"/>
</dbReference>
<feature type="domain" description="Response regulatory" evidence="2">
    <location>
        <begin position="7"/>
        <end position="124"/>
    </location>
</feature>
<proteinExistence type="predicted"/>
<dbReference type="Proteomes" id="UP000002943">
    <property type="component" value="Unassembled WGS sequence"/>
</dbReference>
<dbReference type="InterPro" id="IPR013976">
    <property type="entry name" value="HDOD"/>
</dbReference>
<dbReference type="PANTHER" id="PTHR33525">
    <property type="match status" value="1"/>
</dbReference>
<dbReference type="eggNOG" id="COG1639">
    <property type="taxonomic scope" value="Bacteria"/>
</dbReference>
<dbReference type="OrthoDB" id="5755654at2"/>
<evidence type="ECO:0000259" key="3">
    <source>
        <dbReference type="PROSITE" id="PS51833"/>
    </source>
</evidence>
<dbReference type="eggNOG" id="COG0784">
    <property type="taxonomic scope" value="Bacteria"/>
</dbReference>
<gene>
    <name evidence="4" type="ORF">VIBC2010_18844</name>
</gene>
<dbReference type="RefSeq" id="WP_009600670.1">
    <property type="nucleotide sequence ID" value="NZ_AEIU01000059.1"/>
</dbReference>
<dbReference type="EMBL" id="AEIU01000059">
    <property type="protein sequence ID" value="EFP97478.1"/>
    <property type="molecule type" value="Genomic_DNA"/>
</dbReference>
<dbReference type="PROSITE" id="PS50110">
    <property type="entry name" value="RESPONSE_REGULATORY"/>
    <property type="match status" value="1"/>
</dbReference>
<dbReference type="Pfam" id="PF08668">
    <property type="entry name" value="HDOD"/>
    <property type="match status" value="1"/>
</dbReference>
<keyword evidence="5" id="KW-1185">Reference proteome</keyword>
<feature type="modified residue" description="4-aspartylphosphate" evidence="1">
    <location>
        <position position="60"/>
    </location>
</feature>
<comment type="caution">
    <text evidence="4">The sequence shown here is derived from an EMBL/GenBank/DDBJ whole genome shotgun (WGS) entry which is preliminary data.</text>
</comment>
<dbReference type="Pfam" id="PF00072">
    <property type="entry name" value="Response_reg"/>
    <property type="match status" value="1"/>
</dbReference>
<dbReference type="Gene3D" id="3.40.50.2300">
    <property type="match status" value="1"/>
</dbReference>
<dbReference type="AlphaFoldDB" id="E3BI39"/>
<dbReference type="InterPro" id="IPR014626">
    <property type="entry name" value="Sig_transdc_resp-reg_put"/>
</dbReference>
<sequence>MVKSCFNVLYIDDDEFMLKAASRLLKRLKPNWSITLIQDPTTWREFVASLDSPPDLVMSDLIMPQLRGDMLLEQVSEYYPSSIRALITGDTTVDIDSLTNSWTHFILPKPFSEQDFQQILNCTERLGNSPFTAECRKKLSAIEPLPLLPKVIRQLRVSIEDEQCGCVDCVDIIAQEPSLAAQIIKVANSAYLGFDTKTSSLNNAVSRLGLNIILALATAMVSHRAFKRVSEEQHSEIVGKHQLLAETSVSAAKALAWSPDMQDRIYLVCLLSSIGVLTLLELGYSDVDSTPDCLNLQTGLRDSDVLSAYLLILWGYDLDLAEANLCLSNAATDNDPANWSIPNVAAFAQDLLENKAKGTLDQWRDLLPESQASLAYAILNPVN</sequence>
<name>E3BI39_9VIBR</name>
<dbReference type="STRING" id="796620.VIBC2010_18844"/>
<evidence type="ECO:0000313" key="5">
    <source>
        <dbReference type="Proteomes" id="UP000002943"/>
    </source>
</evidence>
<dbReference type="SUPFAM" id="SSF109604">
    <property type="entry name" value="HD-domain/PDEase-like"/>
    <property type="match status" value="1"/>
</dbReference>
<dbReference type="Gene3D" id="1.10.3210.10">
    <property type="entry name" value="Hypothetical protein af1432"/>
    <property type="match status" value="1"/>
</dbReference>
<evidence type="ECO:0000313" key="4">
    <source>
        <dbReference type="EMBL" id="EFP97478.1"/>
    </source>
</evidence>
<dbReference type="InterPro" id="IPR052340">
    <property type="entry name" value="RNase_Y/CdgJ"/>
</dbReference>
<dbReference type="InterPro" id="IPR011006">
    <property type="entry name" value="CheY-like_superfamily"/>
</dbReference>
<dbReference type="GO" id="GO:0000160">
    <property type="term" value="P:phosphorelay signal transduction system"/>
    <property type="evidence" value="ECO:0007669"/>
    <property type="project" value="InterPro"/>
</dbReference>